<organism evidence="3 4">
    <name type="scientific">Streptomyces yatensis</name>
    <dbReference type="NCBI Taxonomy" id="155177"/>
    <lineage>
        <taxon>Bacteria</taxon>
        <taxon>Bacillati</taxon>
        <taxon>Actinomycetota</taxon>
        <taxon>Actinomycetes</taxon>
        <taxon>Kitasatosporales</taxon>
        <taxon>Streptomycetaceae</taxon>
        <taxon>Streptomyces</taxon>
        <taxon>Streptomyces violaceusniger group</taxon>
    </lineage>
</organism>
<feature type="compositionally biased region" description="Acidic residues" evidence="1">
    <location>
        <begin position="260"/>
        <end position="296"/>
    </location>
</feature>
<gene>
    <name evidence="3" type="ORF">GCM10009680_17370</name>
</gene>
<sequence>MLTQDTTTQGASSAPEPQAPPVSDRPAAPARSKSAAILGWIVTLTLNVAAPILTYNVLRDHGWSEFAALLLSSAWPVVDGAVHIVWRRRLDELAIVTLVFIVITAVVSTVGAHSARALLIKDSAITGLFGLLCLATLLTPRPLMFYLGRKFATDGTEASTAWWNGLWKVDGFRKAMLTMTTVWGVAYCMESAVRIVLSYSLRTDTMVVLSPVLIYAVLASLGVWTGVYGKRSRRKGQARAAAAAAAAAEAEAVAKAEAPSETEAETVAETEAMTEAEAETVAETVAEAETETEAAADEATPAEAKAAEATPAEATPAGAKAPEPA</sequence>
<keyword evidence="2" id="KW-0812">Transmembrane</keyword>
<feature type="transmembrane region" description="Helical" evidence="2">
    <location>
        <begin position="93"/>
        <end position="112"/>
    </location>
</feature>
<accession>A0ABN2GXK7</accession>
<proteinExistence type="predicted"/>
<protein>
    <recommendedName>
        <fullName evidence="5">DUF3159 domain-containing protein</fullName>
    </recommendedName>
</protein>
<keyword evidence="2" id="KW-0472">Membrane</keyword>
<dbReference type="EMBL" id="BAAALR010000024">
    <property type="protein sequence ID" value="GAA1678512.1"/>
    <property type="molecule type" value="Genomic_DNA"/>
</dbReference>
<feature type="transmembrane region" description="Helical" evidence="2">
    <location>
        <begin position="182"/>
        <end position="201"/>
    </location>
</feature>
<reference evidence="3 4" key="1">
    <citation type="journal article" date="2019" name="Int. J. Syst. Evol. Microbiol.">
        <title>The Global Catalogue of Microorganisms (GCM) 10K type strain sequencing project: providing services to taxonomists for standard genome sequencing and annotation.</title>
        <authorList>
            <consortium name="The Broad Institute Genomics Platform"/>
            <consortium name="The Broad Institute Genome Sequencing Center for Infectious Disease"/>
            <person name="Wu L."/>
            <person name="Ma J."/>
        </authorList>
    </citation>
    <scope>NUCLEOTIDE SEQUENCE [LARGE SCALE GENOMIC DNA]</scope>
    <source>
        <strain evidence="3 4">JCM 13244</strain>
    </source>
</reference>
<evidence type="ECO:0000256" key="1">
    <source>
        <dbReference type="SAM" id="MobiDB-lite"/>
    </source>
</evidence>
<feature type="transmembrane region" description="Helical" evidence="2">
    <location>
        <begin position="207"/>
        <end position="229"/>
    </location>
</feature>
<evidence type="ECO:0000313" key="4">
    <source>
        <dbReference type="Proteomes" id="UP001499947"/>
    </source>
</evidence>
<name>A0ABN2GXK7_9ACTN</name>
<comment type="caution">
    <text evidence="3">The sequence shown here is derived from an EMBL/GenBank/DDBJ whole genome shotgun (WGS) entry which is preliminary data.</text>
</comment>
<keyword evidence="4" id="KW-1185">Reference proteome</keyword>
<evidence type="ECO:0000256" key="2">
    <source>
        <dbReference type="SAM" id="Phobius"/>
    </source>
</evidence>
<feature type="region of interest" description="Disordered" evidence="1">
    <location>
        <begin position="1"/>
        <end position="28"/>
    </location>
</feature>
<keyword evidence="2" id="KW-1133">Transmembrane helix</keyword>
<dbReference type="RefSeq" id="WP_246585754.1">
    <property type="nucleotide sequence ID" value="NZ_BAAALR010000024.1"/>
</dbReference>
<feature type="region of interest" description="Disordered" evidence="1">
    <location>
        <begin position="254"/>
        <end position="325"/>
    </location>
</feature>
<feature type="compositionally biased region" description="Low complexity" evidence="1">
    <location>
        <begin position="297"/>
        <end position="325"/>
    </location>
</feature>
<feature type="transmembrane region" description="Helical" evidence="2">
    <location>
        <begin position="66"/>
        <end position="86"/>
    </location>
</feature>
<evidence type="ECO:0000313" key="3">
    <source>
        <dbReference type="EMBL" id="GAA1678512.1"/>
    </source>
</evidence>
<feature type="transmembrane region" description="Helical" evidence="2">
    <location>
        <begin position="35"/>
        <end position="54"/>
    </location>
</feature>
<dbReference type="NCBIfam" id="NF041646">
    <property type="entry name" value="VC0807_fam"/>
    <property type="match status" value="1"/>
</dbReference>
<dbReference type="Proteomes" id="UP001499947">
    <property type="component" value="Unassembled WGS sequence"/>
</dbReference>
<feature type="transmembrane region" description="Helical" evidence="2">
    <location>
        <begin position="118"/>
        <end position="139"/>
    </location>
</feature>
<evidence type="ECO:0008006" key="5">
    <source>
        <dbReference type="Google" id="ProtNLM"/>
    </source>
</evidence>
<feature type="compositionally biased region" description="Polar residues" evidence="1">
    <location>
        <begin position="1"/>
        <end position="12"/>
    </location>
</feature>